<name>A0A2W4TXM8_9CYAN</name>
<evidence type="ECO:0000313" key="3">
    <source>
        <dbReference type="Proteomes" id="UP000249354"/>
    </source>
</evidence>
<protein>
    <recommendedName>
        <fullName evidence="1">Transposase IS701-like DDE domain-containing protein</fullName>
    </recommendedName>
</protein>
<reference evidence="2 3" key="2">
    <citation type="submission" date="2018-06" db="EMBL/GenBank/DDBJ databases">
        <title>Metagenomic assembly of (sub)arctic Cyanobacteria and their associated microbiome from non-axenic cultures.</title>
        <authorList>
            <person name="Baurain D."/>
        </authorList>
    </citation>
    <scope>NUCLEOTIDE SEQUENCE [LARGE SCALE GENOMIC DNA]</scope>
    <source>
        <strain evidence="2">ULC129bin1</strain>
    </source>
</reference>
<feature type="domain" description="Transposase IS701-like DDE" evidence="1">
    <location>
        <begin position="79"/>
        <end position="131"/>
    </location>
</feature>
<gene>
    <name evidence="2" type="ORF">DCF25_19195</name>
</gene>
<dbReference type="AlphaFoldDB" id="A0A2W4TXM8"/>
<reference evidence="3" key="1">
    <citation type="submission" date="2018-04" db="EMBL/GenBank/DDBJ databases">
        <authorList>
            <person name="Cornet L."/>
        </authorList>
    </citation>
    <scope>NUCLEOTIDE SEQUENCE [LARGE SCALE GENOMIC DNA]</scope>
</reference>
<dbReference type="EMBL" id="QBMC01000179">
    <property type="protein sequence ID" value="PZO11530.1"/>
    <property type="molecule type" value="Genomic_DNA"/>
</dbReference>
<accession>A0A2W4TXM8</accession>
<evidence type="ECO:0000259" key="1">
    <source>
        <dbReference type="Pfam" id="PF13546"/>
    </source>
</evidence>
<sequence>MTKTTLNGYGNYHIGSTAKSKPFSKPRRQLLLTLFATIYVVCGKVNFTNLSRYSHLSERTYRRQFSVPYPFSSLNASLIDEAIAPRHFQVAAIDASLIPKSGKATYGLDRFWNGKASRAERGLEISMIAVVDVEQAIRACHQLRQITAAAR</sequence>
<dbReference type="InterPro" id="IPR038721">
    <property type="entry name" value="IS701-like_DDE_dom"/>
</dbReference>
<organism evidence="2 3">
    <name type="scientific">Leptolyngbya foveolarum</name>
    <dbReference type="NCBI Taxonomy" id="47253"/>
    <lineage>
        <taxon>Bacteria</taxon>
        <taxon>Bacillati</taxon>
        <taxon>Cyanobacteriota</taxon>
        <taxon>Cyanophyceae</taxon>
        <taxon>Leptolyngbyales</taxon>
        <taxon>Leptolyngbyaceae</taxon>
        <taxon>Leptolyngbya group</taxon>
        <taxon>Leptolyngbya</taxon>
    </lineage>
</organism>
<comment type="caution">
    <text evidence="2">The sequence shown here is derived from an EMBL/GenBank/DDBJ whole genome shotgun (WGS) entry which is preliminary data.</text>
</comment>
<evidence type="ECO:0000313" key="2">
    <source>
        <dbReference type="EMBL" id="PZO11530.1"/>
    </source>
</evidence>
<dbReference type="Pfam" id="PF13546">
    <property type="entry name" value="DDE_5"/>
    <property type="match status" value="1"/>
</dbReference>
<proteinExistence type="predicted"/>
<dbReference type="Proteomes" id="UP000249354">
    <property type="component" value="Unassembled WGS sequence"/>
</dbReference>